<evidence type="ECO:0000313" key="8">
    <source>
        <dbReference type="Proteomes" id="UP000603904"/>
    </source>
</evidence>
<dbReference type="PANTHER" id="PTHR30482:SF10">
    <property type="entry name" value="HIGH-AFFINITY BRANCHED-CHAIN AMINO ACID TRANSPORT PROTEIN BRAE"/>
    <property type="match status" value="1"/>
</dbReference>
<evidence type="ECO:0000256" key="1">
    <source>
        <dbReference type="ARBA" id="ARBA00004651"/>
    </source>
</evidence>
<evidence type="ECO:0000256" key="6">
    <source>
        <dbReference type="SAM" id="Phobius"/>
    </source>
</evidence>
<gene>
    <name evidence="7" type="ORF">Mco01_00870</name>
</gene>
<dbReference type="Proteomes" id="UP000603904">
    <property type="component" value="Unassembled WGS sequence"/>
</dbReference>
<comment type="subcellular location">
    <subcellularLocation>
        <location evidence="1">Cell membrane</location>
        <topology evidence="1">Multi-pass membrane protein</topology>
    </subcellularLocation>
</comment>
<keyword evidence="3 6" id="KW-0812">Transmembrane</keyword>
<dbReference type="InterPro" id="IPR043428">
    <property type="entry name" value="LivM-like"/>
</dbReference>
<dbReference type="InterPro" id="IPR001851">
    <property type="entry name" value="ABC_transp_permease"/>
</dbReference>
<evidence type="ECO:0000313" key="7">
    <source>
        <dbReference type="EMBL" id="GIH37087.1"/>
    </source>
</evidence>
<dbReference type="EMBL" id="BOOC01000001">
    <property type="protein sequence ID" value="GIH37087.1"/>
    <property type="molecule type" value="Genomic_DNA"/>
</dbReference>
<dbReference type="RefSeq" id="WP_036321259.1">
    <property type="nucleotide sequence ID" value="NZ_BAAAGP010000018.1"/>
</dbReference>
<dbReference type="PANTHER" id="PTHR30482">
    <property type="entry name" value="HIGH-AFFINITY BRANCHED-CHAIN AMINO ACID TRANSPORT SYSTEM PERMEASE"/>
    <property type="match status" value="1"/>
</dbReference>
<reference evidence="7 8" key="1">
    <citation type="submission" date="2021-01" db="EMBL/GenBank/DDBJ databases">
        <title>Whole genome shotgun sequence of Microbispora corallina NBRC 16416.</title>
        <authorList>
            <person name="Komaki H."/>
            <person name="Tamura T."/>
        </authorList>
    </citation>
    <scope>NUCLEOTIDE SEQUENCE [LARGE SCALE GENOMIC DNA]</scope>
    <source>
        <strain evidence="7 8">NBRC 16416</strain>
    </source>
</reference>
<proteinExistence type="predicted"/>
<keyword evidence="8" id="KW-1185">Reference proteome</keyword>
<feature type="transmembrane region" description="Helical" evidence="6">
    <location>
        <begin position="156"/>
        <end position="176"/>
    </location>
</feature>
<evidence type="ECO:0000256" key="5">
    <source>
        <dbReference type="ARBA" id="ARBA00023136"/>
    </source>
</evidence>
<feature type="transmembrane region" description="Helical" evidence="6">
    <location>
        <begin position="263"/>
        <end position="289"/>
    </location>
</feature>
<protein>
    <submittedName>
        <fullName evidence="7">Branched-chain amino acid ABC transporter permease</fullName>
    </submittedName>
</protein>
<comment type="caution">
    <text evidence="7">The sequence shown here is derived from an EMBL/GenBank/DDBJ whole genome shotgun (WGS) entry which is preliminary data.</text>
</comment>
<sequence>MDWYAIFVTTVKASIGLETVVYALAAIGVNVQFGYAGLLNFGQAAFLGVAAYGMAVTVATFHLPFWLGIAIGLVATVILAFLLGIPTLRLRADYLAIVTIAAAEIVRLIFRSVKFSSVFGGSDGRQNFSGDFFAMNPYAPGTYGIGPISFNERVSWVLTVGWVLVALSCALVYLLMKSPWGRVLKAIREDEDAVRSLGKNVFSYKMQALVLGGVIGCLGGFVFALGQASVQPDLFSTEFTFYAYTIVILGGAARVFSPVVGAAIFWVLLVFVGNTLSEAVGAGVIPASIMTVNQVGAVRFMLVGLGLMLLLIFRPQGIFGDKREIALDAR</sequence>
<organism evidence="7 8">
    <name type="scientific">Microbispora corallina</name>
    <dbReference type="NCBI Taxonomy" id="83302"/>
    <lineage>
        <taxon>Bacteria</taxon>
        <taxon>Bacillati</taxon>
        <taxon>Actinomycetota</taxon>
        <taxon>Actinomycetes</taxon>
        <taxon>Streptosporangiales</taxon>
        <taxon>Streptosporangiaceae</taxon>
        <taxon>Microbispora</taxon>
    </lineage>
</organism>
<feature type="transmembrane region" description="Helical" evidence="6">
    <location>
        <begin position="38"/>
        <end position="59"/>
    </location>
</feature>
<feature type="transmembrane region" description="Helical" evidence="6">
    <location>
        <begin position="295"/>
        <end position="313"/>
    </location>
</feature>
<evidence type="ECO:0000256" key="3">
    <source>
        <dbReference type="ARBA" id="ARBA00022692"/>
    </source>
</evidence>
<evidence type="ECO:0000256" key="4">
    <source>
        <dbReference type="ARBA" id="ARBA00022989"/>
    </source>
</evidence>
<evidence type="ECO:0000256" key="2">
    <source>
        <dbReference type="ARBA" id="ARBA00022475"/>
    </source>
</evidence>
<feature type="transmembrane region" description="Helical" evidence="6">
    <location>
        <begin position="92"/>
        <end position="110"/>
    </location>
</feature>
<keyword evidence="2" id="KW-1003">Cell membrane</keyword>
<keyword evidence="5 6" id="KW-0472">Membrane</keyword>
<feature type="transmembrane region" description="Helical" evidence="6">
    <location>
        <begin position="208"/>
        <end position="227"/>
    </location>
</feature>
<accession>A0ABQ4FQJ0</accession>
<feature type="transmembrane region" description="Helical" evidence="6">
    <location>
        <begin position="65"/>
        <end position="85"/>
    </location>
</feature>
<dbReference type="CDD" id="cd06581">
    <property type="entry name" value="TM_PBP1_LivM_like"/>
    <property type="match status" value="1"/>
</dbReference>
<keyword evidence="4 6" id="KW-1133">Transmembrane helix</keyword>
<dbReference type="Pfam" id="PF02653">
    <property type="entry name" value="BPD_transp_2"/>
    <property type="match status" value="1"/>
</dbReference>
<feature type="transmembrane region" description="Helical" evidence="6">
    <location>
        <begin position="239"/>
        <end position="256"/>
    </location>
</feature>
<feature type="transmembrane region" description="Helical" evidence="6">
    <location>
        <begin position="6"/>
        <end position="31"/>
    </location>
</feature>
<name>A0ABQ4FQJ0_9ACTN</name>